<dbReference type="RefSeq" id="WP_145141900.1">
    <property type="nucleotide sequence ID" value="NZ_VLKY01000007.1"/>
</dbReference>
<proteinExistence type="predicted"/>
<dbReference type="Pfam" id="PF04471">
    <property type="entry name" value="Mrr_cat"/>
    <property type="match status" value="1"/>
</dbReference>
<dbReference type="OrthoDB" id="9781481at2"/>
<dbReference type="GO" id="GO:0009307">
    <property type="term" value="P:DNA restriction-modification system"/>
    <property type="evidence" value="ECO:0007669"/>
    <property type="project" value="InterPro"/>
</dbReference>
<dbReference type="GO" id="GO:0003677">
    <property type="term" value="F:DNA binding"/>
    <property type="evidence" value="ECO:0007669"/>
    <property type="project" value="InterPro"/>
</dbReference>
<keyword evidence="3" id="KW-1185">Reference proteome</keyword>
<feature type="domain" description="Restriction endonuclease type IV Mrr" evidence="1">
    <location>
        <begin position="187"/>
        <end position="299"/>
    </location>
</feature>
<gene>
    <name evidence="2" type="ORF">IQ22_02367</name>
</gene>
<protein>
    <submittedName>
        <fullName evidence="2">Restriction system protein</fullName>
    </submittedName>
</protein>
<reference evidence="2 3" key="1">
    <citation type="journal article" date="2015" name="Stand. Genomic Sci.">
        <title>Genomic Encyclopedia of Bacterial and Archaeal Type Strains, Phase III: the genomes of soil and plant-associated and newly described type strains.</title>
        <authorList>
            <person name="Whitman W.B."/>
            <person name="Woyke T."/>
            <person name="Klenk H.P."/>
            <person name="Zhou Y."/>
            <person name="Lilburn T.G."/>
            <person name="Beck B.J."/>
            <person name="De Vos P."/>
            <person name="Vandamme P."/>
            <person name="Eisen J.A."/>
            <person name="Garrity G."/>
            <person name="Hugenholtz P."/>
            <person name="Kyrpides N.C."/>
        </authorList>
    </citation>
    <scope>NUCLEOTIDE SEQUENCE [LARGE SCALE GENOMIC DNA]</scope>
    <source>
        <strain evidence="2 3">CGMCC 1.6858</strain>
    </source>
</reference>
<evidence type="ECO:0000313" key="3">
    <source>
        <dbReference type="Proteomes" id="UP000316905"/>
    </source>
</evidence>
<dbReference type="EMBL" id="VLKY01000007">
    <property type="protein sequence ID" value="TWI53760.1"/>
    <property type="molecule type" value="Genomic_DNA"/>
</dbReference>
<dbReference type="Gene3D" id="3.40.1350.10">
    <property type="match status" value="1"/>
</dbReference>
<organism evidence="2 3">
    <name type="scientific">Pseudomonas duriflava</name>
    <dbReference type="NCBI Taxonomy" id="459528"/>
    <lineage>
        <taxon>Bacteria</taxon>
        <taxon>Pseudomonadati</taxon>
        <taxon>Pseudomonadota</taxon>
        <taxon>Gammaproteobacteria</taxon>
        <taxon>Pseudomonadales</taxon>
        <taxon>Pseudomonadaceae</taxon>
        <taxon>Pseudomonas</taxon>
    </lineage>
</organism>
<evidence type="ECO:0000259" key="1">
    <source>
        <dbReference type="Pfam" id="PF04471"/>
    </source>
</evidence>
<dbReference type="InterPro" id="IPR007560">
    <property type="entry name" value="Restrct_endonuc_IV_Mrr"/>
</dbReference>
<dbReference type="InterPro" id="IPR011856">
    <property type="entry name" value="tRNA_endonuc-like_dom_sf"/>
</dbReference>
<dbReference type="AlphaFoldDB" id="A0A562QC55"/>
<comment type="caution">
    <text evidence="2">The sequence shown here is derived from an EMBL/GenBank/DDBJ whole genome shotgun (WGS) entry which is preliminary data.</text>
</comment>
<dbReference type="GO" id="GO:0004519">
    <property type="term" value="F:endonuclease activity"/>
    <property type="evidence" value="ECO:0007669"/>
    <property type="project" value="InterPro"/>
</dbReference>
<accession>A0A562QC55</accession>
<dbReference type="Proteomes" id="UP000316905">
    <property type="component" value="Unassembled WGS sequence"/>
</dbReference>
<name>A0A562QC55_9PSED</name>
<sequence length="324" mass="36581">MSQAWKIEVEGRALNEALRRGVLALGWPKLGDLRAYPDTESIKSKLSEYCSHHPESLLDRWAGVLKTLSHDIEVGDAVVVYDHATRQYWLGHVTSSYCYDPLECEEWPNLRQVEWYAQIPRANLSVTTRNALGALQGCAVRSDLWQQLDALSRGDTDNRGGEEVETLLHARQDMELQAKELIADRIDRLAEDQVIQIVAGLLRAMGFVTKAGRLFERGLDIEASQDGLGLRPPYIKVVVRHRRGIIGSDALRHFCQQLKIDDKGLFVSTCGFSQEALYESERAGPLLALMDMDQLVEMLLVHYEALDLEIKSLVPLTRIYWPAA</sequence>
<evidence type="ECO:0000313" key="2">
    <source>
        <dbReference type="EMBL" id="TWI53760.1"/>
    </source>
</evidence>